<comment type="similarity">
    <text evidence="1">Belongs to the short-chain dehydrogenases/reductases (SDR) family.</text>
</comment>
<dbReference type="GO" id="GO:0006633">
    <property type="term" value="P:fatty acid biosynthetic process"/>
    <property type="evidence" value="ECO:0007669"/>
    <property type="project" value="TreeGrafter"/>
</dbReference>
<evidence type="ECO:0000256" key="2">
    <source>
        <dbReference type="ARBA" id="ARBA00023002"/>
    </source>
</evidence>
<gene>
    <name evidence="3" type="ORF">C7999DRAFT_35741</name>
</gene>
<dbReference type="SUPFAM" id="SSF51735">
    <property type="entry name" value="NAD(P)-binding Rossmann-fold domains"/>
    <property type="match status" value="1"/>
</dbReference>
<dbReference type="Pfam" id="PF13561">
    <property type="entry name" value="adh_short_C2"/>
    <property type="match status" value="1"/>
</dbReference>
<dbReference type="PRINTS" id="PR00080">
    <property type="entry name" value="SDRFAMILY"/>
</dbReference>
<reference evidence="3" key="1">
    <citation type="journal article" date="2023" name="Mol. Phylogenet. Evol.">
        <title>Genome-scale phylogeny and comparative genomics of the fungal order Sordariales.</title>
        <authorList>
            <person name="Hensen N."/>
            <person name="Bonometti L."/>
            <person name="Westerberg I."/>
            <person name="Brannstrom I.O."/>
            <person name="Guillou S."/>
            <person name="Cros-Aarteil S."/>
            <person name="Calhoun S."/>
            <person name="Haridas S."/>
            <person name="Kuo A."/>
            <person name="Mondo S."/>
            <person name="Pangilinan J."/>
            <person name="Riley R."/>
            <person name="LaButti K."/>
            <person name="Andreopoulos B."/>
            <person name="Lipzen A."/>
            <person name="Chen C."/>
            <person name="Yan M."/>
            <person name="Daum C."/>
            <person name="Ng V."/>
            <person name="Clum A."/>
            <person name="Steindorff A."/>
            <person name="Ohm R.A."/>
            <person name="Martin F."/>
            <person name="Silar P."/>
            <person name="Natvig D.O."/>
            <person name="Lalanne C."/>
            <person name="Gautier V."/>
            <person name="Ament-Velasquez S.L."/>
            <person name="Kruys A."/>
            <person name="Hutchinson M.I."/>
            <person name="Powell A.J."/>
            <person name="Barry K."/>
            <person name="Miller A.N."/>
            <person name="Grigoriev I.V."/>
            <person name="Debuchy R."/>
            <person name="Gladieux P."/>
            <person name="Hiltunen Thoren M."/>
            <person name="Johannesson H."/>
        </authorList>
    </citation>
    <scope>NUCLEOTIDE SEQUENCE</scope>
    <source>
        <strain evidence="3">CBS 359.72</strain>
    </source>
</reference>
<dbReference type="PANTHER" id="PTHR42760">
    <property type="entry name" value="SHORT-CHAIN DEHYDROGENASES/REDUCTASES FAMILY MEMBER"/>
    <property type="match status" value="1"/>
</dbReference>
<accession>A0AAN7HBP4</accession>
<dbReference type="GO" id="GO:0016616">
    <property type="term" value="F:oxidoreductase activity, acting on the CH-OH group of donors, NAD or NADP as acceptor"/>
    <property type="evidence" value="ECO:0007669"/>
    <property type="project" value="TreeGrafter"/>
</dbReference>
<dbReference type="GO" id="GO:0048038">
    <property type="term" value="F:quinone binding"/>
    <property type="evidence" value="ECO:0007669"/>
    <property type="project" value="TreeGrafter"/>
</dbReference>
<dbReference type="Proteomes" id="UP001303647">
    <property type="component" value="Unassembled WGS sequence"/>
</dbReference>
<evidence type="ECO:0000256" key="1">
    <source>
        <dbReference type="ARBA" id="ARBA00006484"/>
    </source>
</evidence>
<protein>
    <submittedName>
        <fullName evidence="3">Uncharacterized protein</fullName>
    </submittedName>
</protein>
<name>A0AAN7HBP4_9PEZI</name>
<keyword evidence="2" id="KW-0560">Oxidoreductase</keyword>
<proteinExistence type="inferred from homology"/>
<dbReference type="EMBL" id="MU857771">
    <property type="protein sequence ID" value="KAK4243916.1"/>
    <property type="molecule type" value="Genomic_DNA"/>
</dbReference>
<keyword evidence="4" id="KW-1185">Reference proteome</keyword>
<comment type="caution">
    <text evidence="3">The sequence shown here is derived from an EMBL/GenBank/DDBJ whole genome shotgun (WGS) entry which is preliminary data.</text>
</comment>
<evidence type="ECO:0000313" key="4">
    <source>
        <dbReference type="Proteomes" id="UP001303647"/>
    </source>
</evidence>
<dbReference type="AlphaFoldDB" id="A0AAN7HBP4"/>
<dbReference type="PRINTS" id="PR00081">
    <property type="entry name" value="GDHRDH"/>
</dbReference>
<dbReference type="Gene3D" id="3.40.50.720">
    <property type="entry name" value="NAD(P)-binding Rossmann-like Domain"/>
    <property type="match status" value="1"/>
</dbReference>
<evidence type="ECO:0000313" key="3">
    <source>
        <dbReference type="EMBL" id="KAK4243916.1"/>
    </source>
</evidence>
<dbReference type="InterPro" id="IPR002347">
    <property type="entry name" value="SDR_fam"/>
</dbReference>
<organism evidence="3 4">
    <name type="scientific">Corynascus novoguineensis</name>
    <dbReference type="NCBI Taxonomy" id="1126955"/>
    <lineage>
        <taxon>Eukaryota</taxon>
        <taxon>Fungi</taxon>
        <taxon>Dikarya</taxon>
        <taxon>Ascomycota</taxon>
        <taxon>Pezizomycotina</taxon>
        <taxon>Sordariomycetes</taxon>
        <taxon>Sordariomycetidae</taxon>
        <taxon>Sordariales</taxon>
        <taxon>Chaetomiaceae</taxon>
        <taxon>Corynascus</taxon>
    </lineage>
</organism>
<dbReference type="FunFam" id="3.40.50.720:FF:000173">
    <property type="entry name" value="3-oxoacyl-[acyl-carrier protein] reductase"/>
    <property type="match status" value="1"/>
</dbReference>
<sequence>MGVLSLAGKKAVVTGASGGIGFAIASRFAQEGASVVLAGRTRAKLEQSLAKLQELGEPRAPEQASQLHRIHCLDVREMKEWEALVKENKEIDFLVNCAGQSQRSLFLRTSEEVAQILLSSNLQSIIFGCKTVARQMAARRAGGCIINVSSLLAYKAAIGTSIYAAAKAGQLGLSTALSQELAGHGIRVNAVVPGYIDTDMTDDLAKKTELRKKIPLGRFGTVSEVADAVAFLAKNEYANNCILNLDGGLSAV</sequence>
<dbReference type="PANTHER" id="PTHR42760:SF133">
    <property type="entry name" value="3-OXOACYL-[ACYL-CARRIER-PROTEIN] REDUCTASE"/>
    <property type="match status" value="1"/>
</dbReference>
<reference evidence="3" key="2">
    <citation type="submission" date="2023-05" db="EMBL/GenBank/DDBJ databases">
        <authorList>
            <consortium name="Lawrence Berkeley National Laboratory"/>
            <person name="Steindorff A."/>
            <person name="Hensen N."/>
            <person name="Bonometti L."/>
            <person name="Westerberg I."/>
            <person name="Brannstrom I.O."/>
            <person name="Guillou S."/>
            <person name="Cros-Aarteil S."/>
            <person name="Calhoun S."/>
            <person name="Haridas S."/>
            <person name="Kuo A."/>
            <person name="Mondo S."/>
            <person name="Pangilinan J."/>
            <person name="Riley R."/>
            <person name="Labutti K."/>
            <person name="Andreopoulos B."/>
            <person name="Lipzen A."/>
            <person name="Chen C."/>
            <person name="Yanf M."/>
            <person name="Daum C."/>
            <person name="Ng V."/>
            <person name="Clum A."/>
            <person name="Ohm R."/>
            <person name="Martin F."/>
            <person name="Silar P."/>
            <person name="Natvig D."/>
            <person name="Lalanne C."/>
            <person name="Gautier V."/>
            <person name="Ament-Velasquez S.L."/>
            <person name="Kruys A."/>
            <person name="Hutchinson M.I."/>
            <person name="Powell A.J."/>
            <person name="Barry K."/>
            <person name="Miller A.N."/>
            <person name="Grigoriev I.V."/>
            <person name="Debuchy R."/>
            <person name="Gladieux P."/>
            <person name="Thoren M.H."/>
            <person name="Johannesson H."/>
        </authorList>
    </citation>
    <scope>NUCLEOTIDE SEQUENCE</scope>
    <source>
        <strain evidence="3">CBS 359.72</strain>
    </source>
</reference>
<dbReference type="InterPro" id="IPR036291">
    <property type="entry name" value="NAD(P)-bd_dom_sf"/>
</dbReference>